<evidence type="ECO:0000256" key="9">
    <source>
        <dbReference type="ARBA" id="ARBA00034078"/>
    </source>
</evidence>
<dbReference type="SUPFAM" id="SSF54665">
    <property type="entry name" value="CO dehydrogenase molybdoprotein N-domain-like"/>
    <property type="match status" value="1"/>
</dbReference>
<dbReference type="InterPro" id="IPR036856">
    <property type="entry name" value="Ald_Oxase/Xan_DH_a/b_sf"/>
</dbReference>
<dbReference type="InterPro" id="IPR000674">
    <property type="entry name" value="Ald_Oxase/Xan_DH_a/b"/>
</dbReference>
<evidence type="ECO:0000313" key="12">
    <source>
        <dbReference type="EMBL" id="SJM66368.1"/>
    </source>
</evidence>
<dbReference type="EMBL" id="FUHW01000034">
    <property type="protein sequence ID" value="SJM66368.1"/>
    <property type="molecule type" value="Genomic_DNA"/>
</dbReference>
<dbReference type="InterPro" id="IPR016208">
    <property type="entry name" value="Ald_Oxase/xanthine_DH-like"/>
</dbReference>
<evidence type="ECO:0000256" key="5">
    <source>
        <dbReference type="ARBA" id="ARBA00022723"/>
    </source>
</evidence>
<evidence type="ECO:0000256" key="4">
    <source>
        <dbReference type="ARBA" id="ARBA00022714"/>
    </source>
</evidence>
<dbReference type="AlphaFoldDB" id="A0A1R4GDT7"/>
<comment type="similarity">
    <text evidence="3">Belongs to the xanthine dehydrogenase family.</text>
</comment>
<keyword evidence="7" id="KW-0408">Iron</keyword>
<dbReference type="Pfam" id="PF01315">
    <property type="entry name" value="Ald_Xan_dh_C"/>
    <property type="match status" value="1"/>
</dbReference>
<feature type="domain" description="Aldehyde oxidase/xanthine dehydrogenase a/b hammerhead" evidence="11">
    <location>
        <begin position="32"/>
        <end position="138"/>
    </location>
</feature>
<dbReference type="FunFam" id="3.30.365.10:FF:000001">
    <property type="entry name" value="Xanthine dehydrogenase oxidase"/>
    <property type="match status" value="1"/>
</dbReference>
<evidence type="ECO:0000259" key="11">
    <source>
        <dbReference type="SMART" id="SM01008"/>
    </source>
</evidence>
<sequence>MKPFSSRPLAEIPEDSVAGVVMPHEAAWEHVTGRALYTDDLPHRSAHVLHAWPLQVFSAHARIDSLDTSTAATMPGVARVLTAHDVPGINDYGDIGDETLFPEEVQFHGQPVAWVLADTLEQARLASEAIEITYTELPSIITTQEAIAAGQFQGPTGTLQRGDADAALEQAPHRLSGGIDIQGQEHFYLETQASFVTIDEGGQVFIQSSTQAPSHTQEVVARVLGISSSQVTVQCLRMGGGFGGKETNANAFASVAALGAVLTGRPVSLRLNRTQDLTMTGKRGGFHATWEAGLDDEGRILAYKAVLTADGGFSVDLSPAVVSRALCHVDNAYYLPNVHVVGRIARTNKTSHTAFRGFGAPAGMIVTEDLLGQAATKLGISEEEIRRRNFYTPGQTTPYGQVVSQASRMEDIWDKLLDTSDYDDRLRGITEFNARHPHLKRGLAITPVKFGVSFNKPVLNQAGALVLIYRDGSVLINHGGTEMGQGLHTKMLHVAATALGLPLRRVRLAPTRTDKVPNSSATSASTGSDLNGGAVKNACELILDRLAPVAAGMLGVNSNDVRISGEVVSGLGTKNTVGWTELVETAYQQRVSLSATGYFRTEGLYFDPSTYQGNAFKYYSRGAAVAEVEVDGYTGAYTTRQVDLLHDVGSSLSPLIDLEQIEGAFVQGAGWLTQEDLRWDTSDGAQRGKLLTQAASTYKLPSFSELPQVFNVDLYVHPTDDGSVYGSKAVGEPPLMLAIAVREALRAAAAAFGEPGQQVELPSPATPEAVYWALDHVRRGAPDPALAAE</sequence>
<dbReference type="GO" id="GO:0051537">
    <property type="term" value="F:2 iron, 2 sulfur cluster binding"/>
    <property type="evidence" value="ECO:0007669"/>
    <property type="project" value="UniProtKB-KW"/>
</dbReference>
<dbReference type="PANTHER" id="PTHR45444">
    <property type="entry name" value="XANTHINE DEHYDROGENASE"/>
    <property type="match status" value="1"/>
</dbReference>
<name>A0A1R4GDT7_9MICC</name>
<dbReference type="EC" id="1.17.1.4" evidence="12"/>
<dbReference type="Pfam" id="PF02738">
    <property type="entry name" value="MoCoBD_1"/>
    <property type="match status" value="1"/>
</dbReference>
<dbReference type="RefSeq" id="WP_086998970.1">
    <property type="nucleotide sequence ID" value="NZ_FUHW01000034.1"/>
</dbReference>
<comment type="cofactor">
    <cofactor evidence="1">
        <name>Mo-molybdopterin</name>
        <dbReference type="ChEBI" id="CHEBI:71302"/>
    </cofactor>
</comment>
<comment type="cofactor">
    <cofactor evidence="9">
        <name>[2Fe-2S] cluster</name>
        <dbReference type="ChEBI" id="CHEBI:190135"/>
    </cofactor>
</comment>
<evidence type="ECO:0000256" key="3">
    <source>
        <dbReference type="ARBA" id="ARBA00006849"/>
    </source>
</evidence>
<dbReference type="Gene3D" id="3.90.1170.50">
    <property type="entry name" value="Aldehyde oxidase/xanthine dehydrogenase, a/b hammerhead"/>
    <property type="match status" value="1"/>
</dbReference>
<dbReference type="FunFam" id="3.30.365.10:FF:000002">
    <property type="entry name" value="Xanthine dehydrogenase oxidase"/>
    <property type="match status" value="1"/>
</dbReference>
<evidence type="ECO:0000256" key="2">
    <source>
        <dbReference type="ARBA" id="ARBA00001974"/>
    </source>
</evidence>
<organism evidence="12 13">
    <name type="scientific">Arthrobacter rhombi</name>
    <dbReference type="NCBI Taxonomy" id="71253"/>
    <lineage>
        <taxon>Bacteria</taxon>
        <taxon>Bacillati</taxon>
        <taxon>Actinomycetota</taxon>
        <taxon>Actinomycetes</taxon>
        <taxon>Micrococcales</taxon>
        <taxon>Micrococcaceae</taxon>
        <taxon>Arthrobacter</taxon>
    </lineage>
</organism>
<comment type="cofactor">
    <cofactor evidence="2">
        <name>FAD</name>
        <dbReference type="ChEBI" id="CHEBI:57692"/>
    </cofactor>
</comment>
<keyword evidence="6 12" id="KW-0560">Oxidoreductase</keyword>
<dbReference type="Proteomes" id="UP000195913">
    <property type="component" value="Unassembled WGS sequence"/>
</dbReference>
<evidence type="ECO:0000256" key="8">
    <source>
        <dbReference type="ARBA" id="ARBA00023014"/>
    </source>
</evidence>
<reference evidence="12 13" key="1">
    <citation type="submission" date="2017-02" db="EMBL/GenBank/DDBJ databases">
        <authorList>
            <person name="Peterson S.W."/>
        </authorList>
    </citation>
    <scope>NUCLEOTIDE SEQUENCE [LARGE SCALE GENOMIC DNA]</scope>
    <source>
        <strain evidence="12 13">B Ar 00.02</strain>
    </source>
</reference>
<protein>
    <submittedName>
        <fullName evidence="12">Xanthine dehydrogenase, molybdenum binding subunit</fullName>
        <ecNumber evidence="12">1.17.1.4</ecNumber>
    </submittedName>
</protein>
<evidence type="ECO:0000256" key="10">
    <source>
        <dbReference type="ARBA" id="ARBA00053029"/>
    </source>
</evidence>
<dbReference type="InterPro" id="IPR008274">
    <property type="entry name" value="AldOxase/xan_DH_MoCoBD1"/>
</dbReference>
<keyword evidence="5" id="KW-0479">Metal-binding</keyword>
<dbReference type="Gene3D" id="3.30.365.10">
    <property type="entry name" value="Aldehyde oxidase/xanthine dehydrogenase, molybdopterin binding domain"/>
    <property type="match status" value="4"/>
</dbReference>
<evidence type="ECO:0000313" key="13">
    <source>
        <dbReference type="Proteomes" id="UP000195913"/>
    </source>
</evidence>
<evidence type="ECO:0000256" key="7">
    <source>
        <dbReference type="ARBA" id="ARBA00023004"/>
    </source>
</evidence>
<accession>A0A1R4GDT7</accession>
<keyword evidence="8" id="KW-0411">Iron-sulfur</keyword>
<dbReference type="GO" id="GO:0004854">
    <property type="term" value="F:xanthine dehydrogenase activity"/>
    <property type="evidence" value="ECO:0007669"/>
    <property type="project" value="UniProtKB-EC"/>
</dbReference>
<dbReference type="Pfam" id="PF20256">
    <property type="entry name" value="MoCoBD_2"/>
    <property type="match status" value="1"/>
</dbReference>
<dbReference type="InterPro" id="IPR046867">
    <property type="entry name" value="AldOxase/xan_DH_MoCoBD2"/>
</dbReference>
<dbReference type="PANTHER" id="PTHR45444:SF3">
    <property type="entry name" value="XANTHINE DEHYDROGENASE"/>
    <property type="match status" value="1"/>
</dbReference>
<dbReference type="SMART" id="SM01008">
    <property type="entry name" value="Ald_Xan_dh_C"/>
    <property type="match status" value="1"/>
</dbReference>
<dbReference type="SUPFAM" id="SSF56003">
    <property type="entry name" value="Molybdenum cofactor-binding domain"/>
    <property type="match status" value="1"/>
</dbReference>
<dbReference type="InterPro" id="IPR037165">
    <property type="entry name" value="AldOxase/xan_DH_Mopterin-bd_sf"/>
</dbReference>
<proteinExistence type="inferred from homology"/>
<keyword evidence="13" id="KW-1185">Reference proteome</keyword>
<evidence type="ECO:0000256" key="1">
    <source>
        <dbReference type="ARBA" id="ARBA00001924"/>
    </source>
</evidence>
<gene>
    <name evidence="12" type="ORF">FM101_09800</name>
</gene>
<dbReference type="GO" id="GO:0030151">
    <property type="term" value="F:molybdenum ion binding"/>
    <property type="evidence" value="ECO:0007669"/>
    <property type="project" value="InterPro"/>
</dbReference>
<dbReference type="GO" id="GO:0005506">
    <property type="term" value="F:iron ion binding"/>
    <property type="evidence" value="ECO:0007669"/>
    <property type="project" value="InterPro"/>
</dbReference>
<keyword evidence="4" id="KW-0001">2Fe-2S</keyword>
<dbReference type="NCBIfam" id="TIGR02965">
    <property type="entry name" value="xanthine_xdhB"/>
    <property type="match status" value="1"/>
</dbReference>
<dbReference type="InterPro" id="IPR014309">
    <property type="entry name" value="Xanthine_DH_Mopterin-bd_su"/>
</dbReference>
<comment type="cofactor">
    <cofactor evidence="10">
        <name>Mo-molybdopterin cytosine dinucleotide</name>
        <dbReference type="ChEBI" id="CHEBI:71308"/>
    </cofactor>
</comment>
<evidence type="ECO:0000256" key="6">
    <source>
        <dbReference type="ARBA" id="ARBA00023002"/>
    </source>
</evidence>